<organism evidence="2 3">
    <name type="scientific">Salipaludibacillus aurantiacus</name>
    <dbReference type="NCBI Taxonomy" id="1601833"/>
    <lineage>
        <taxon>Bacteria</taxon>
        <taxon>Bacillati</taxon>
        <taxon>Bacillota</taxon>
        <taxon>Bacilli</taxon>
        <taxon>Bacillales</taxon>
        <taxon>Bacillaceae</taxon>
    </lineage>
</organism>
<dbReference type="PANTHER" id="PTHR37308:SF1">
    <property type="entry name" value="POLYPRENYL-PHOSPHATE TRANSPORTER"/>
    <property type="match status" value="1"/>
</dbReference>
<dbReference type="Pfam" id="PF04018">
    <property type="entry name" value="VCA0040-like"/>
    <property type="match status" value="1"/>
</dbReference>
<feature type="transmembrane region" description="Helical" evidence="1">
    <location>
        <begin position="6"/>
        <end position="33"/>
    </location>
</feature>
<keyword evidence="3" id="KW-1185">Reference proteome</keyword>
<dbReference type="Proteomes" id="UP000198571">
    <property type="component" value="Unassembled WGS sequence"/>
</dbReference>
<dbReference type="PANTHER" id="PTHR37308">
    <property type="entry name" value="INTEGRAL MEMBRANE PROTEIN"/>
    <property type="match status" value="1"/>
</dbReference>
<dbReference type="AlphaFoldDB" id="A0A1H9RK91"/>
<gene>
    <name evidence="2" type="ORF">SAMN05518684_103200</name>
</gene>
<name>A0A1H9RK91_9BACI</name>
<feature type="transmembrane region" description="Helical" evidence="1">
    <location>
        <begin position="54"/>
        <end position="77"/>
    </location>
</feature>
<sequence length="268" mass="28983">MEWKNIYRGMLMGVSNIIPGVSAGTIALVLGIYDRLIVSISDFFSPRWRQTLGFLIPLGIGIIGAIMAFGRLITWLITHFEQPTQFFFLGLIIGVVPLLFKQSDMKKKFKAVHYTVLILTASLVGTIGIVNPDETAVVLDLTMVNGIWFFIAGWVASMSLLLPGMSGALVLILFGVYYTAMNALATLDLPVIFILASGIIVGFVISSKFIKYLLNNFPYMTYAAIIGLLLGSCVLVYPGFGNGGAAVFPSLLTFAAGAYTALMLGSKK</sequence>
<dbReference type="InterPro" id="IPR007163">
    <property type="entry name" value="VCA0040-like"/>
</dbReference>
<keyword evidence="1" id="KW-0472">Membrane</keyword>
<accession>A0A1H9RK91</accession>
<feature type="transmembrane region" description="Helical" evidence="1">
    <location>
        <begin position="83"/>
        <end position="100"/>
    </location>
</feature>
<dbReference type="OrthoDB" id="9793746at2"/>
<evidence type="ECO:0000256" key="1">
    <source>
        <dbReference type="SAM" id="Phobius"/>
    </source>
</evidence>
<feature type="transmembrane region" description="Helical" evidence="1">
    <location>
        <begin position="168"/>
        <end position="185"/>
    </location>
</feature>
<evidence type="ECO:0000313" key="3">
    <source>
        <dbReference type="Proteomes" id="UP000198571"/>
    </source>
</evidence>
<proteinExistence type="predicted"/>
<evidence type="ECO:0000313" key="2">
    <source>
        <dbReference type="EMBL" id="SER73057.1"/>
    </source>
</evidence>
<feature type="transmembrane region" description="Helical" evidence="1">
    <location>
        <begin position="222"/>
        <end position="240"/>
    </location>
</feature>
<protein>
    <submittedName>
        <fullName evidence="2">Putative membrane protein</fullName>
    </submittedName>
</protein>
<feature type="transmembrane region" description="Helical" evidence="1">
    <location>
        <begin position="112"/>
        <end position="130"/>
    </location>
</feature>
<dbReference type="EMBL" id="FOGT01000003">
    <property type="protein sequence ID" value="SER73057.1"/>
    <property type="molecule type" value="Genomic_DNA"/>
</dbReference>
<dbReference type="RefSeq" id="WP_093048062.1">
    <property type="nucleotide sequence ID" value="NZ_FOGT01000003.1"/>
</dbReference>
<keyword evidence="1" id="KW-1133">Transmembrane helix</keyword>
<keyword evidence="1" id="KW-0812">Transmembrane</keyword>
<feature type="transmembrane region" description="Helical" evidence="1">
    <location>
        <begin position="246"/>
        <end position="265"/>
    </location>
</feature>
<feature type="transmembrane region" description="Helical" evidence="1">
    <location>
        <begin position="191"/>
        <end position="210"/>
    </location>
</feature>
<reference evidence="3" key="1">
    <citation type="submission" date="2016-10" db="EMBL/GenBank/DDBJ databases">
        <authorList>
            <person name="Varghese N."/>
            <person name="Submissions S."/>
        </authorList>
    </citation>
    <scope>NUCLEOTIDE SEQUENCE [LARGE SCALE GENOMIC DNA]</scope>
    <source>
        <strain evidence="3">S9</strain>
    </source>
</reference>
<dbReference type="STRING" id="1601833.SAMN05518684_103200"/>
<feature type="transmembrane region" description="Helical" evidence="1">
    <location>
        <begin position="136"/>
        <end position="156"/>
    </location>
</feature>